<dbReference type="EMBL" id="SPNW01000007">
    <property type="protein sequence ID" value="TIA92329.1"/>
    <property type="molecule type" value="Genomic_DNA"/>
</dbReference>
<dbReference type="Gene3D" id="4.10.240.10">
    <property type="entry name" value="Zn(2)-C6 fungal-type DNA-binding domain"/>
    <property type="match status" value="1"/>
</dbReference>
<reference evidence="2" key="1">
    <citation type="submission" date="2019-03" db="EMBL/GenBank/DDBJ databases">
        <title>Sequencing 23 genomes of Wallemia ichthyophaga.</title>
        <authorList>
            <person name="Gostincar C."/>
        </authorList>
    </citation>
    <scope>NUCLEOTIDE SEQUENCE [LARGE SCALE GENOMIC DNA]</scope>
    <source>
        <strain evidence="2">EXF-5753</strain>
    </source>
</reference>
<name>A0A4T0FUF6_9BASI</name>
<evidence type="ECO:0000259" key="1">
    <source>
        <dbReference type="PROSITE" id="PS50048"/>
    </source>
</evidence>
<dbReference type="PROSITE" id="PS50048">
    <property type="entry name" value="ZN2_CY6_FUNGAL_2"/>
    <property type="match status" value="1"/>
</dbReference>
<dbReference type="CDD" id="cd00067">
    <property type="entry name" value="GAL4"/>
    <property type="match status" value="1"/>
</dbReference>
<feature type="domain" description="Zn(2)-C6 fungal-type" evidence="1">
    <location>
        <begin position="8"/>
        <end position="51"/>
    </location>
</feature>
<dbReference type="InterPro" id="IPR036864">
    <property type="entry name" value="Zn2-C6_fun-type_DNA-bd_sf"/>
</dbReference>
<dbReference type="AlphaFoldDB" id="A0A4T0FUF6"/>
<protein>
    <recommendedName>
        <fullName evidence="1">Zn(2)-C6 fungal-type domain-containing protein</fullName>
    </recommendedName>
</protein>
<proteinExistence type="predicted"/>
<accession>A0A4T0FUF6</accession>
<dbReference type="OrthoDB" id="2260578at2759"/>
<keyword evidence="3" id="KW-1185">Reference proteome</keyword>
<dbReference type="CDD" id="cd12148">
    <property type="entry name" value="fungal_TF_MHR"/>
    <property type="match status" value="1"/>
</dbReference>
<dbReference type="PANTHER" id="PTHR47431:SF1">
    <property type="entry name" value="ZN(II)2CYS6 TRANSCRIPTION FACTOR (EUROFUNG)"/>
    <property type="match status" value="1"/>
</dbReference>
<sequence length="494" mass="54489">MSSDRKKACANCKRSKVRCINGQEGSVTQLGELVDGKPCERCIKLDLECGWQPAKKTGRPVKRNPSIDIFAAYAKGVPLIDAHGVEETHDLVYYAALSLAGNLSGDDTSANRRMMLELADEAITAQRYDLRCVVGLIYTIHDDYGRNDITAAQHHLSYVCSVALGLGLNTPTPNIDPNDRLSLIYGRIWWEIYLVDVLLNLSTSSQITRQIPASTHIDVDMSAVATETAMQEAYDGRIKAALLLSECTRQSGRLNFERVEALDTMILNLASTTQSRYHNDPGSAAREMNLMSTMMLLASRVHLHRQAWFADMAFNFESCAFGETTSVQEMLQMGCDMFVMPHCNDLDASLSRSLQAIREASDLMLQLIRSDQVEQSQSQLVPCHAPPHWPFYTCCQLVAAYGPVLEIALWNASRDQALQDATPSALSPSSENGIWRTRAALSSIDVSHATLSQYSRVWVVAQKHRDEVALCRNIVDRCGPSGFGGLSGFGGFGL</sequence>
<comment type="caution">
    <text evidence="2">The sequence shown here is derived from an EMBL/GenBank/DDBJ whole genome shotgun (WGS) entry which is preliminary data.</text>
</comment>
<gene>
    <name evidence="2" type="ORF">E3P99_00625</name>
</gene>
<organism evidence="2 3">
    <name type="scientific">Wallemia hederae</name>
    <dbReference type="NCBI Taxonomy" id="1540922"/>
    <lineage>
        <taxon>Eukaryota</taxon>
        <taxon>Fungi</taxon>
        <taxon>Dikarya</taxon>
        <taxon>Basidiomycota</taxon>
        <taxon>Wallemiomycotina</taxon>
        <taxon>Wallemiomycetes</taxon>
        <taxon>Wallemiales</taxon>
        <taxon>Wallemiaceae</taxon>
        <taxon>Wallemia</taxon>
    </lineage>
</organism>
<dbReference type="GO" id="GO:0008270">
    <property type="term" value="F:zinc ion binding"/>
    <property type="evidence" value="ECO:0007669"/>
    <property type="project" value="InterPro"/>
</dbReference>
<dbReference type="SUPFAM" id="SSF57701">
    <property type="entry name" value="Zn2/Cys6 DNA-binding domain"/>
    <property type="match status" value="1"/>
</dbReference>
<dbReference type="GO" id="GO:0000981">
    <property type="term" value="F:DNA-binding transcription factor activity, RNA polymerase II-specific"/>
    <property type="evidence" value="ECO:0007669"/>
    <property type="project" value="InterPro"/>
</dbReference>
<dbReference type="InterPro" id="IPR001138">
    <property type="entry name" value="Zn2Cys6_DnaBD"/>
</dbReference>
<dbReference type="Proteomes" id="UP000310189">
    <property type="component" value="Unassembled WGS sequence"/>
</dbReference>
<dbReference type="PANTHER" id="PTHR47431">
    <property type="entry name" value="ZN(II)2CYS6 TRANSCRIPTION FACTOR (EUROFUNG)-RELATED"/>
    <property type="match status" value="1"/>
</dbReference>
<evidence type="ECO:0000313" key="3">
    <source>
        <dbReference type="Proteomes" id="UP000310189"/>
    </source>
</evidence>
<evidence type="ECO:0000313" key="2">
    <source>
        <dbReference type="EMBL" id="TIA92329.1"/>
    </source>
</evidence>
<dbReference type="SMART" id="SM00066">
    <property type="entry name" value="GAL4"/>
    <property type="match status" value="1"/>
</dbReference>